<accession>A0A420VS04</accession>
<organism evidence="1 2">
    <name type="scientific">Sphingobacterium puteale</name>
    <dbReference type="NCBI Taxonomy" id="2420510"/>
    <lineage>
        <taxon>Bacteria</taxon>
        <taxon>Pseudomonadati</taxon>
        <taxon>Bacteroidota</taxon>
        <taxon>Sphingobacteriia</taxon>
        <taxon>Sphingobacteriales</taxon>
        <taxon>Sphingobacteriaceae</taxon>
        <taxon>Sphingobacterium</taxon>
    </lineage>
</organism>
<comment type="caution">
    <text evidence="1">The sequence shown here is derived from an EMBL/GenBank/DDBJ whole genome shotgun (WGS) entry which is preliminary data.</text>
</comment>
<evidence type="ECO:0000313" key="1">
    <source>
        <dbReference type="EMBL" id="RKO69163.1"/>
    </source>
</evidence>
<evidence type="ECO:0000313" key="2">
    <source>
        <dbReference type="Proteomes" id="UP000282423"/>
    </source>
</evidence>
<reference evidence="1 2" key="1">
    <citation type="submission" date="2018-10" db="EMBL/GenBank/DDBJ databases">
        <title>Sphingobacterium sp. M05W1-28.</title>
        <authorList>
            <person name="Cai H."/>
        </authorList>
    </citation>
    <scope>NUCLEOTIDE SEQUENCE [LARGE SCALE GENOMIC DNA]</scope>
    <source>
        <strain evidence="1 2">M05W1-28</strain>
    </source>
</reference>
<dbReference type="AlphaFoldDB" id="A0A420VS04"/>
<gene>
    <name evidence="1" type="ORF">D7322_23300</name>
</gene>
<name>A0A420VS04_9SPHI</name>
<dbReference type="Proteomes" id="UP000282423">
    <property type="component" value="Unassembled WGS sequence"/>
</dbReference>
<sequence>MELSSTVLTKKLIMKTMAKMICIFLFIGFVAKSHAQKKEETVYAFCYSYKAGDKLLYVSNIVNGIINSDIYYDVNRDDLQIQWTAKLKTVVNDYYNWSNAYRGFHGSTRTDGYDKIDEERTEIIGKFKQEGYTIRYVNTFSFRKSRKEEDH</sequence>
<dbReference type="EMBL" id="RBWS01000022">
    <property type="protein sequence ID" value="RKO69163.1"/>
    <property type="molecule type" value="Genomic_DNA"/>
</dbReference>
<protein>
    <submittedName>
        <fullName evidence="1">Uncharacterized protein</fullName>
    </submittedName>
</protein>
<keyword evidence="2" id="KW-1185">Reference proteome</keyword>
<proteinExistence type="predicted"/>